<dbReference type="Proteomes" id="UP000677228">
    <property type="component" value="Unassembled WGS sequence"/>
</dbReference>
<evidence type="ECO:0000313" key="8">
    <source>
        <dbReference type="EMBL" id="CAF1662400.1"/>
    </source>
</evidence>
<dbReference type="PANTHER" id="PTHR24060">
    <property type="entry name" value="METABOTROPIC GLUTAMATE RECEPTOR"/>
    <property type="match status" value="1"/>
</dbReference>
<keyword evidence="5" id="KW-0325">Glycoprotein</keyword>
<keyword evidence="4 6" id="KW-0472">Membrane</keyword>
<dbReference type="AlphaFoldDB" id="A0A8S2G9F0"/>
<evidence type="ECO:0000256" key="4">
    <source>
        <dbReference type="ARBA" id="ARBA00023136"/>
    </source>
</evidence>
<feature type="non-terminal residue" evidence="8">
    <location>
        <position position="102"/>
    </location>
</feature>
<sequence length="102" mass="11872">TLRPPYISPKSQVFICTCLIIIQLLLSLLWLGYEQPNVNLIPYERLVIVKCNMNKHSFLFSLIYNAFLISICTVYAVRTRKVPENFNETKFIGFTCYTTCII</sequence>
<evidence type="ECO:0000313" key="10">
    <source>
        <dbReference type="Proteomes" id="UP000677228"/>
    </source>
</evidence>
<keyword evidence="3 6" id="KW-1133">Transmembrane helix</keyword>
<organism evidence="8 10">
    <name type="scientific">Didymodactylos carnosus</name>
    <dbReference type="NCBI Taxonomy" id="1234261"/>
    <lineage>
        <taxon>Eukaryota</taxon>
        <taxon>Metazoa</taxon>
        <taxon>Spiralia</taxon>
        <taxon>Gnathifera</taxon>
        <taxon>Rotifera</taxon>
        <taxon>Eurotatoria</taxon>
        <taxon>Bdelloidea</taxon>
        <taxon>Philodinida</taxon>
        <taxon>Philodinidae</taxon>
        <taxon>Didymodactylos</taxon>
    </lineage>
</organism>
<reference evidence="8" key="1">
    <citation type="submission" date="2021-02" db="EMBL/GenBank/DDBJ databases">
        <authorList>
            <person name="Nowell W R."/>
        </authorList>
    </citation>
    <scope>NUCLEOTIDE SEQUENCE</scope>
</reference>
<name>A0A8S2G9F0_9BILA</name>
<evidence type="ECO:0000256" key="3">
    <source>
        <dbReference type="ARBA" id="ARBA00022989"/>
    </source>
</evidence>
<keyword evidence="2 6" id="KW-0812">Transmembrane</keyword>
<comment type="caution">
    <text evidence="8">The sequence shown here is derived from an EMBL/GenBank/DDBJ whole genome shotgun (WGS) entry which is preliminary data.</text>
</comment>
<evidence type="ECO:0000313" key="9">
    <source>
        <dbReference type="EMBL" id="CAF4522039.1"/>
    </source>
</evidence>
<evidence type="ECO:0000259" key="7">
    <source>
        <dbReference type="PROSITE" id="PS50259"/>
    </source>
</evidence>
<feature type="domain" description="G-protein coupled receptors family 3 profile" evidence="7">
    <location>
        <begin position="1"/>
        <end position="102"/>
    </location>
</feature>
<evidence type="ECO:0000256" key="5">
    <source>
        <dbReference type="ARBA" id="ARBA00023180"/>
    </source>
</evidence>
<dbReference type="GO" id="GO:0016020">
    <property type="term" value="C:membrane"/>
    <property type="evidence" value="ECO:0007669"/>
    <property type="project" value="UniProtKB-SubCell"/>
</dbReference>
<evidence type="ECO:0000256" key="6">
    <source>
        <dbReference type="SAM" id="Phobius"/>
    </source>
</evidence>
<feature type="non-terminal residue" evidence="8">
    <location>
        <position position="1"/>
    </location>
</feature>
<feature type="transmembrane region" description="Helical" evidence="6">
    <location>
        <begin position="12"/>
        <end position="33"/>
    </location>
</feature>
<dbReference type="EMBL" id="CAJNOK010070685">
    <property type="protein sequence ID" value="CAF1662400.1"/>
    <property type="molecule type" value="Genomic_DNA"/>
</dbReference>
<dbReference type="InterPro" id="IPR050726">
    <property type="entry name" value="mGluR"/>
</dbReference>
<evidence type="ECO:0000256" key="1">
    <source>
        <dbReference type="ARBA" id="ARBA00004141"/>
    </source>
</evidence>
<dbReference type="InterPro" id="IPR000337">
    <property type="entry name" value="GPCR_3"/>
</dbReference>
<gene>
    <name evidence="8" type="ORF">OVA965_LOCUS45348</name>
    <name evidence="9" type="ORF">TMI583_LOCUS48757</name>
</gene>
<accession>A0A8S2G9F0</accession>
<evidence type="ECO:0000256" key="2">
    <source>
        <dbReference type="ARBA" id="ARBA00022692"/>
    </source>
</evidence>
<feature type="transmembrane region" description="Helical" evidence="6">
    <location>
        <begin position="58"/>
        <end position="77"/>
    </location>
</feature>
<dbReference type="PROSITE" id="PS50259">
    <property type="entry name" value="G_PROTEIN_RECEP_F3_4"/>
    <property type="match status" value="1"/>
</dbReference>
<dbReference type="EMBL" id="CAJOBA010101551">
    <property type="protein sequence ID" value="CAF4522039.1"/>
    <property type="molecule type" value="Genomic_DNA"/>
</dbReference>
<dbReference type="InterPro" id="IPR017978">
    <property type="entry name" value="GPCR_3_C"/>
</dbReference>
<dbReference type="Proteomes" id="UP000682733">
    <property type="component" value="Unassembled WGS sequence"/>
</dbReference>
<proteinExistence type="predicted"/>
<dbReference type="GO" id="GO:0004930">
    <property type="term" value="F:G protein-coupled receptor activity"/>
    <property type="evidence" value="ECO:0007669"/>
    <property type="project" value="InterPro"/>
</dbReference>
<dbReference type="Pfam" id="PF00003">
    <property type="entry name" value="7tm_3"/>
    <property type="match status" value="1"/>
</dbReference>
<comment type="subcellular location">
    <subcellularLocation>
        <location evidence="1">Membrane</location>
        <topology evidence="1">Multi-pass membrane protein</topology>
    </subcellularLocation>
</comment>
<protein>
    <recommendedName>
        <fullName evidence="7">G-protein coupled receptors family 3 profile domain-containing protein</fullName>
    </recommendedName>
</protein>
<dbReference type="PRINTS" id="PR00248">
    <property type="entry name" value="GPCRMGR"/>
</dbReference>